<comment type="similarity">
    <text evidence="8">Belongs to the KAE1 / TsaD family.</text>
</comment>
<evidence type="ECO:0000256" key="7">
    <source>
        <dbReference type="ARBA" id="ARBA00048117"/>
    </source>
</evidence>
<dbReference type="SUPFAM" id="SSF53067">
    <property type="entry name" value="Actin-like ATPase domain"/>
    <property type="match status" value="2"/>
</dbReference>
<dbReference type="PANTHER" id="PTHR11735:SF6">
    <property type="entry name" value="TRNA N6-ADENOSINE THREONYLCARBAMOYLTRANSFERASE, MITOCHONDRIAL"/>
    <property type="match status" value="1"/>
</dbReference>
<keyword evidence="6 8" id="KW-0012">Acyltransferase</keyword>
<organism evidence="10 11">
    <name type="scientific">Candidatus Vogelbacteria bacterium RIFOXYD1_FULL_46_19</name>
    <dbReference type="NCBI Taxonomy" id="1802439"/>
    <lineage>
        <taxon>Bacteria</taxon>
        <taxon>Candidatus Vogeliibacteriota</taxon>
    </lineage>
</organism>
<keyword evidence="1 8" id="KW-0963">Cytoplasm</keyword>
<gene>
    <name evidence="8" type="primary">tsaD</name>
    <name evidence="10" type="ORF">A2589_02680</name>
</gene>
<comment type="catalytic activity">
    <reaction evidence="7 8">
        <text>L-threonylcarbamoyladenylate + adenosine(37) in tRNA = N(6)-L-threonylcarbamoyladenosine(37) in tRNA + AMP + H(+)</text>
        <dbReference type="Rhea" id="RHEA:37059"/>
        <dbReference type="Rhea" id="RHEA-COMP:10162"/>
        <dbReference type="Rhea" id="RHEA-COMP:10163"/>
        <dbReference type="ChEBI" id="CHEBI:15378"/>
        <dbReference type="ChEBI" id="CHEBI:73682"/>
        <dbReference type="ChEBI" id="CHEBI:74411"/>
        <dbReference type="ChEBI" id="CHEBI:74418"/>
        <dbReference type="ChEBI" id="CHEBI:456215"/>
        <dbReference type="EC" id="2.3.1.234"/>
    </reaction>
</comment>
<feature type="domain" description="Gcp-like" evidence="9">
    <location>
        <begin position="112"/>
        <end position="356"/>
    </location>
</feature>
<feature type="binding site" evidence="8">
    <location>
        <position position="223"/>
    </location>
    <ligand>
        <name>substrate</name>
    </ligand>
</feature>
<dbReference type="EMBL" id="MHTK01000004">
    <property type="protein sequence ID" value="OHA59919.1"/>
    <property type="molecule type" value="Genomic_DNA"/>
</dbReference>
<dbReference type="InterPro" id="IPR022450">
    <property type="entry name" value="TsaD"/>
</dbReference>
<evidence type="ECO:0000256" key="4">
    <source>
        <dbReference type="ARBA" id="ARBA00022723"/>
    </source>
</evidence>
<feature type="binding site" evidence="8">
    <location>
        <position position="350"/>
    </location>
    <ligand>
        <name>Fe cation</name>
        <dbReference type="ChEBI" id="CHEBI:24875"/>
    </ligand>
</feature>
<dbReference type="HAMAP" id="MF_01445">
    <property type="entry name" value="TsaD"/>
    <property type="match status" value="1"/>
</dbReference>
<comment type="caution">
    <text evidence="10">The sequence shown here is derived from an EMBL/GenBank/DDBJ whole genome shotgun (WGS) entry which is preliminary data.</text>
</comment>
<dbReference type="GO" id="GO:0005737">
    <property type="term" value="C:cytoplasm"/>
    <property type="evidence" value="ECO:0007669"/>
    <property type="project" value="UniProtKB-SubCell"/>
</dbReference>
<dbReference type="PANTHER" id="PTHR11735">
    <property type="entry name" value="TRNA N6-ADENOSINE THREONYLCARBAMOYLTRANSFERASE"/>
    <property type="match status" value="1"/>
</dbReference>
<evidence type="ECO:0000259" key="9">
    <source>
        <dbReference type="Pfam" id="PF00814"/>
    </source>
</evidence>
<dbReference type="EC" id="2.3.1.234" evidence="8"/>
<dbReference type="Proteomes" id="UP000177838">
    <property type="component" value="Unassembled WGS sequence"/>
</dbReference>
<feature type="binding site" evidence="8">
    <location>
        <position position="210"/>
    </location>
    <ligand>
        <name>substrate</name>
    </ligand>
</feature>
<dbReference type="FunFam" id="3.30.420.40:FF:000040">
    <property type="entry name" value="tRNA N6-adenosine threonylcarbamoyltransferase"/>
    <property type="match status" value="1"/>
</dbReference>
<dbReference type="InterPro" id="IPR000905">
    <property type="entry name" value="Gcp-like_dom"/>
</dbReference>
<evidence type="ECO:0000256" key="2">
    <source>
        <dbReference type="ARBA" id="ARBA00022679"/>
    </source>
</evidence>
<feature type="binding site" evidence="8">
    <location>
        <position position="159"/>
    </location>
    <ligand>
        <name>Fe cation</name>
        <dbReference type="ChEBI" id="CHEBI:24875"/>
    </ligand>
</feature>
<dbReference type="NCBIfam" id="TIGR00329">
    <property type="entry name" value="gcp_kae1"/>
    <property type="match status" value="1"/>
</dbReference>
<comment type="cofactor">
    <cofactor evidence="8">
        <name>Fe(2+)</name>
        <dbReference type="ChEBI" id="CHEBI:29033"/>
    </cofactor>
    <text evidence="8">Binds 1 Fe(2+) ion per subunit.</text>
</comment>
<comment type="subcellular location">
    <subcellularLocation>
        <location evidence="8">Cytoplasm</location>
    </subcellularLocation>
</comment>
<dbReference type="GO" id="GO:0002949">
    <property type="term" value="P:tRNA threonylcarbamoyladenosine modification"/>
    <property type="evidence" value="ECO:0007669"/>
    <property type="project" value="UniProtKB-UniRule"/>
</dbReference>
<dbReference type="STRING" id="1802439.A2589_02680"/>
<keyword evidence="2 8" id="KW-0808">Transferase</keyword>
<evidence type="ECO:0000256" key="8">
    <source>
        <dbReference type="HAMAP-Rule" id="MF_01445"/>
    </source>
</evidence>
<evidence type="ECO:0000256" key="3">
    <source>
        <dbReference type="ARBA" id="ARBA00022694"/>
    </source>
</evidence>
<protein>
    <recommendedName>
        <fullName evidence="8">tRNA N6-adenosine threonylcarbamoyltransferase</fullName>
        <ecNumber evidence="8">2.3.1.234</ecNumber>
    </recommendedName>
    <alternativeName>
        <fullName evidence="8">N6-L-threonylcarbamoyladenine synthase</fullName>
        <shortName evidence="8">t(6)A synthase</shortName>
    </alternativeName>
    <alternativeName>
        <fullName evidence="8">t(6)A37 threonylcarbamoyladenosine biosynthesis protein TsaD</fullName>
    </alternativeName>
    <alternativeName>
        <fullName evidence="8">tRNA threonylcarbamoyladenosine biosynthesis protein TsaD</fullName>
    </alternativeName>
</protein>
<accession>A0A1G2QIJ0</accession>
<dbReference type="PRINTS" id="PR00789">
    <property type="entry name" value="OSIALOPTASE"/>
</dbReference>
<dbReference type="GO" id="GO:0005506">
    <property type="term" value="F:iron ion binding"/>
    <property type="evidence" value="ECO:0007669"/>
    <property type="project" value="UniProtKB-UniRule"/>
</dbReference>
<keyword evidence="5 8" id="KW-0408">Iron</keyword>
<keyword evidence="3 8" id="KW-0819">tRNA processing</keyword>
<reference evidence="10 11" key="1">
    <citation type="journal article" date="2016" name="Nat. Commun.">
        <title>Thousands of microbial genomes shed light on interconnected biogeochemical processes in an aquifer system.</title>
        <authorList>
            <person name="Anantharaman K."/>
            <person name="Brown C.T."/>
            <person name="Hug L.A."/>
            <person name="Sharon I."/>
            <person name="Castelle C.J."/>
            <person name="Probst A.J."/>
            <person name="Thomas B.C."/>
            <person name="Singh A."/>
            <person name="Wilkins M.J."/>
            <person name="Karaoz U."/>
            <person name="Brodie E.L."/>
            <person name="Williams K.H."/>
            <person name="Hubbard S.S."/>
            <person name="Banfield J.F."/>
        </authorList>
    </citation>
    <scope>NUCLEOTIDE SEQUENCE [LARGE SCALE GENOMIC DNA]</scope>
</reference>
<comment type="caution">
    <text evidence="8">Lacks conserved residue(s) required for the propagation of feature annotation.</text>
</comment>
<feature type="binding site" evidence="8">
    <location>
        <begin position="177"/>
        <end position="181"/>
    </location>
    <ligand>
        <name>substrate</name>
    </ligand>
</feature>
<dbReference type="InterPro" id="IPR017861">
    <property type="entry name" value="KAE1/TsaD"/>
</dbReference>
<dbReference type="AlphaFoldDB" id="A0A1G2QIJ0"/>
<evidence type="ECO:0000313" key="11">
    <source>
        <dbReference type="Proteomes" id="UP000177838"/>
    </source>
</evidence>
<dbReference type="InterPro" id="IPR043129">
    <property type="entry name" value="ATPase_NBD"/>
</dbReference>
<feature type="domain" description="Gcp-like" evidence="9">
    <location>
        <begin position="30"/>
        <end position="78"/>
    </location>
</feature>
<name>A0A1G2QIJ0_9BACT</name>
<evidence type="ECO:0000313" key="10">
    <source>
        <dbReference type="EMBL" id="OHA59919.1"/>
    </source>
</evidence>
<keyword evidence="4 8" id="KW-0479">Metal-binding</keyword>
<dbReference type="Gene3D" id="3.30.420.40">
    <property type="match status" value="2"/>
</dbReference>
<evidence type="ECO:0000256" key="6">
    <source>
        <dbReference type="ARBA" id="ARBA00023315"/>
    </source>
</evidence>
<sequence length="382" mass="40473">MTILAIETSCDDTAISIVDTSGDLGHPTFQVLAQIISSQTSIHAPWGGVVPNLAKREHLKNLLPVLDQALTDANLKKSADASLTADQQLAIAKALEREPDLAVSLTNYLSANAKPNIEAIAVTAGPGLEPALWAGITFAEALASAWNLPLIPVNHLEGHVVSPLLKQEATLPALALIVSGGHTELIEISAWGKYQKLGSTRDDSVGEAFDKVARLLNLPYPGGPAISKLALEAETNHYPNSWQLPRPMIDSPDLDFSFSGLKTAVRYALDKKGDLTPEDRATLALEFEQAVVDTLMAKVAKALSAHSARSFILGGGVAANQRLRQTLTTRLQTDFPDVQLLLPEPTLATDNATMIALAAGLKLLAGPPAPPTTIRAQGNLSL</sequence>
<evidence type="ECO:0000256" key="1">
    <source>
        <dbReference type="ARBA" id="ARBA00022490"/>
    </source>
</evidence>
<dbReference type="GO" id="GO:0061711">
    <property type="term" value="F:tRNA N(6)-L-threonylcarbamoyladenine synthase activity"/>
    <property type="evidence" value="ECO:0007669"/>
    <property type="project" value="UniProtKB-EC"/>
</dbReference>
<comment type="function">
    <text evidence="8">Required for the formation of a threonylcarbamoyl group on adenosine at position 37 (t(6)A37) in tRNAs that read codons beginning with adenine. Is involved in the transfer of the threonylcarbamoyl moiety of threonylcarbamoyl-AMP (TC-AMP) to the N6 group of A37, together with TsaE and TsaB. TsaD likely plays a direct catalytic role in this reaction.</text>
</comment>
<feature type="binding site" evidence="8">
    <location>
        <position position="155"/>
    </location>
    <ligand>
        <name>Fe cation</name>
        <dbReference type="ChEBI" id="CHEBI:24875"/>
    </ligand>
</feature>
<dbReference type="Pfam" id="PF00814">
    <property type="entry name" value="TsaD"/>
    <property type="match status" value="2"/>
</dbReference>
<proteinExistence type="inferred from homology"/>
<evidence type="ECO:0000256" key="5">
    <source>
        <dbReference type="ARBA" id="ARBA00023004"/>
    </source>
</evidence>
<feature type="binding site" evidence="8">
    <location>
        <position position="320"/>
    </location>
    <ligand>
        <name>substrate</name>
    </ligand>
</feature>